<dbReference type="AlphaFoldDB" id="A0A059AS80"/>
<dbReference type="Gene3D" id="1.10.530.10">
    <property type="match status" value="1"/>
</dbReference>
<keyword evidence="1" id="KW-0147">Chitin-binding</keyword>
<feature type="non-terminal residue" evidence="5">
    <location>
        <position position="1"/>
    </location>
</feature>
<dbReference type="InterPro" id="IPR000726">
    <property type="entry name" value="Glyco_hydro_19_cat"/>
</dbReference>
<dbReference type="GO" id="GO:0006032">
    <property type="term" value="P:chitin catabolic process"/>
    <property type="evidence" value="ECO:0007669"/>
    <property type="project" value="InterPro"/>
</dbReference>
<dbReference type="GO" id="GO:0006952">
    <property type="term" value="P:defense response"/>
    <property type="evidence" value="ECO:0007669"/>
    <property type="project" value="UniProtKB-KW"/>
</dbReference>
<feature type="domain" description="Glycoside hydrolase family 19 catalytic" evidence="4">
    <location>
        <begin position="5"/>
        <end position="89"/>
    </location>
</feature>
<dbReference type="GO" id="GO:0004568">
    <property type="term" value="F:chitinase activity"/>
    <property type="evidence" value="ECO:0007669"/>
    <property type="project" value="InterPro"/>
</dbReference>
<dbReference type="InterPro" id="IPR023346">
    <property type="entry name" value="Lysozyme-like_dom_sf"/>
</dbReference>
<protein>
    <recommendedName>
        <fullName evidence="4">Glycoside hydrolase family 19 catalytic domain-containing protein</fullName>
    </recommendedName>
</protein>
<dbReference type="PANTHER" id="PTHR22595:SF79">
    <property type="entry name" value="CHITINASE 12"/>
    <property type="match status" value="1"/>
</dbReference>
<organism evidence="5">
    <name type="scientific">Eucalyptus grandis</name>
    <name type="common">Flooded gum</name>
    <dbReference type="NCBI Taxonomy" id="71139"/>
    <lineage>
        <taxon>Eukaryota</taxon>
        <taxon>Viridiplantae</taxon>
        <taxon>Streptophyta</taxon>
        <taxon>Embryophyta</taxon>
        <taxon>Tracheophyta</taxon>
        <taxon>Spermatophyta</taxon>
        <taxon>Magnoliopsida</taxon>
        <taxon>eudicotyledons</taxon>
        <taxon>Gunneridae</taxon>
        <taxon>Pentapetalae</taxon>
        <taxon>rosids</taxon>
        <taxon>malvids</taxon>
        <taxon>Myrtales</taxon>
        <taxon>Myrtaceae</taxon>
        <taxon>Myrtoideae</taxon>
        <taxon>Eucalypteae</taxon>
        <taxon>Eucalyptus</taxon>
    </lineage>
</organism>
<evidence type="ECO:0000313" key="5">
    <source>
        <dbReference type="EMBL" id="KCW56516.1"/>
    </source>
</evidence>
<dbReference type="STRING" id="71139.A0A059AS80"/>
<dbReference type="GO" id="GO:0008061">
    <property type="term" value="F:chitin binding"/>
    <property type="evidence" value="ECO:0007669"/>
    <property type="project" value="UniProtKB-KW"/>
</dbReference>
<keyword evidence="3" id="KW-1015">Disulfide bond</keyword>
<dbReference type="SUPFAM" id="SSF53955">
    <property type="entry name" value="Lysozyme-like"/>
    <property type="match status" value="1"/>
</dbReference>
<dbReference type="PANTHER" id="PTHR22595">
    <property type="entry name" value="CHITINASE-RELATED"/>
    <property type="match status" value="1"/>
</dbReference>
<dbReference type="CDD" id="cd00325">
    <property type="entry name" value="chitinase_GH19"/>
    <property type="match status" value="1"/>
</dbReference>
<evidence type="ECO:0000256" key="1">
    <source>
        <dbReference type="ARBA" id="ARBA00022669"/>
    </source>
</evidence>
<dbReference type="GO" id="GO:0016998">
    <property type="term" value="P:cell wall macromolecule catabolic process"/>
    <property type="evidence" value="ECO:0007669"/>
    <property type="project" value="InterPro"/>
</dbReference>
<gene>
    <name evidence="5" type="ORF">EUGRSUZ_I02240</name>
</gene>
<evidence type="ECO:0000256" key="2">
    <source>
        <dbReference type="ARBA" id="ARBA00022821"/>
    </source>
</evidence>
<dbReference type="Gramene" id="KCW56516">
    <property type="protein sequence ID" value="KCW56516"/>
    <property type="gene ID" value="EUGRSUZ_I02240"/>
</dbReference>
<dbReference type="Pfam" id="PF00182">
    <property type="entry name" value="Glyco_hydro_19"/>
    <property type="match status" value="1"/>
</dbReference>
<reference evidence="5" key="1">
    <citation type="submission" date="2013-07" db="EMBL/GenBank/DDBJ databases">
        <title>The genome of Eucalyptus grandis.</title>
        <authorList>
            <person name="Schmutz J."/>
            <person name="Hayes R."/>
            <person name="Myburg A."/>
            <person name="Tuskan G."/>
            <person name="Grattapaglia D."/>
            <person name="Rokhsar D.S."/>
        </authorList>
    </citation>
    <scope>NUCLEOTIDE SEQUENCE</scope>
    <source>
        <tissue evidence="5">Leaf extractions</tissue>
    </source>
</reference>
<proteinExistence type="predicted"/>
<sequence length="90" mass="9812">DVSSIISRAQFDQLSSTERPGLPAKGFYTYDAFVAAARSFPGFGTTGTRDTRYREVTAFLAQTSHETTGGSKGAPDGPYAWGYCFVEERE</sequence>
<accession>A0A059AS80</accession>
<dbReference type="EMBL" id="KK198761">
    <property type="protein sequence ID" value="KCW56516.1"/>
    <property type="molecule type" value="Genomic_DNA"/>
</dbReference>
<feature type="non-terminal residue" evidence="5">
    <location>
        <position position="90"/>
    </location>
</feature>
<name>A0A059AS80_EUCGR</name>
<evidence type="ECO:0000256" key="3">
    <source>
        <dbReference type="ARBA" id="ARBA00023157"/>
    </source>
</evidence>
<keyword evidence="2" id="KW-0611">Plant defense</keyword>
<dbReference type="InParanoid" id="A0A059AS80"/>
<evidence type="ECO:0000259" key="4">
    <source>
        <dbReference type="Pfam" id="PF00182"/>
    </source>
</evidence>